<dbReference type="Proteomes" id="UP001140453">
    <property type="component" value="Unassembled WGS sequence"/>
</dbReference>
<sequence length="303" mass="30166">MRRALSLLYAALTVVPRVEGAFAVTINPVQRPTTTNTTRLIPILVGGSALTFTPNSVVAQPGDVLQFQFGARNHTVTQSSQQSPCQPLASGGVNSGFIPFDGGASGAVGTFDVPVMNDQPMWLYCAQATHCQSGMVMAVNAPSSSDLIAYAALASRQVQNIPAKGVQGGVAASIPLANAVVPKANASSGQPVMTNRPAGTASATIPIITTGGGTATVFTTVVVGPSGVSAGNSTGRSTGRPAQATGAGIAAGVQNGDLANAGSPTGVPFTGGGHRLGHEGELIGAVLNAVAVALGTLMMIARP</sequence>
<gene>
    <name evidence="2" type="ORF">N0V93_001579</name>
</gene>
<reference evidence="2" key="1">
    <citation type="submission" date="2022-10" db="EMBL/GenBank/DDBJ databases">
        <title>Tapping the CABI collections for fungal endophytes: first genome assemblies for Collariella, Neodidymelliopsis, Ascochyta clinopodiicola, Didymella pomorum, Didymosphaeria variabile, Neocosmospora piperis and Neocucurbitaria cava.</title>
        <authorList>
            <person name="Hill R."/>
        </authorList>
    </citation>
    <scope>NUCLEOTIDE SEQUENCE</scope>
    <source>
        <strain evidence="2">IMI 355082</strain>
    </source>
</reference>
<dbReference type="InterPro" id="IPR008972">
    <property type="entry name" value="Cupredoxin"/>
</dbReference>
<keyword evidence="1" id="KW-0732">Signal</keyword>
<dbReference type="CDD" id="cd00920">
    <property type="entry name" value="Cupredoxin"/>
    <property type="match status" value="1"/>
</dbReference>
<evidence type="ECO:0008006" key="4">
    <source>
        <dbReference type="Google" id="ProtNLM"/>
    </source>
</evidence>
<dbReference type="OrthoDB" id="5421909at2759"/>
<comment type="caution">
    <text evidence="2">The sequence shown here is derived from an EMBL/GenBank/DDBJ whole genome shotgun (WGS) entry which is preliminary data.</text>
</comment>
<dbReference type="PANTHER" id="PTHR34883">
    <property type="entry name" value="SERINE-RICH PROTEIN, PUTATIVE-RELATED-RELATED"/>
    <property type="match status" value="1"/>
</dbReference>
<accession>A0A9W9D2C3</accession>
<keyword evidence="3" id="KW-1185">Reference proteome</keyword>
<organism evidence="2 3">
    <name type="scientific">Gnomoniopsis smithogilvyi</name>
    <dbReference type="NCBI Taxonomy" id="1191159"/>
    <lineage>
        <taxon>Eukaryota</taxon>
        <taxon>Fungi</taxon>
        <taxon>Dikarya</taxon>
        <taxon>Ascomycota</taxon>
        <taxon>Pezizomycotina</taxon>
        <taxon>Sordariomycetes</taxon>
        <taxon>Sordariomycetidae</taxon>
        <taxon>Diaporthales</taxon>
        <taxon>Gnomoniaceae</taxon>
        <taxon>Gnomoniopsis</taxon>
    </lineage>
</organism>
<dbReference type="EMBL" id="JAPEVB010000001">
    <property type="protein sequence ID" value="KAJ4397354.1"/>
    <property type="molecule type" value="Genomic_DNA"/>
</dbReference>
<dbReference type="PANTHER" id="PTHR34883:SF17">
    <property type="entry name" value="CUPREDOXIN"/>
    <property type="match status" value="1"/>
</dbReference>
<evidence type="ECO:0000256" key="1">
    <source>
        <dbReference type="SAM" id="SignalP"/>
    </source>
</evidence>
<dbReference type="InterPro" id="IPR052953">
    <property type="entry name" value="Ser-rich/MCO-related"/>
</dbReference>
<name>A0A9W9D2C3_9PEZI</name>
<dbReference type="AlphaFoldDB" id="A0A9W9D2C3"/>
<feature type="signal peptide" evidence="1">
    <location>
        <begin position="1"/>
        <end position="20"/>
    </location>
</feature>
<dbReference type="SUPFAM" id="SSF49503">
    <property type="entry name" value="Cupredoxins"/>
    <property type="match status" value="1"/>
</dbReference>
<feature type="chain" id="PRO_5040884427" description="Extracellular serine-rich protein" evidence="1">
    <location>
        <begin position="21"/>
        <end position="303"/>
    </location>
</feature>
<evidence type="ECO:0000313" key="3">
    <source>
        <dbReference type="Proteomes" id="UP001140453"/>
    </source>
</evidence>
<proteinExistence type="predicted"/>
<protein>
    <recommendedName>
        <fullName evidence="4">Extracellular serine-rich protein</fullName>
    </recommendedName>
</protein>
<evidence type="ECO:0000313" key="2">
    <source>
        <dbReference type="EMBL" id="KAJ4397354.1"/>
    </source>
</evidence>
<dbReference type="Gene3D" id="2.60.40.420">
    <property type="entry name" value="Cupredoxins - blue copper proteins"/>
    <property type="match status" value="1"/>
</dbReference>